<keyword evidence="3" id="KW-1185">Reference proteome</keyword>
<dbReference type="PANTHER" id="PTHR43684:SF4">
    <property type="entry name" value="ENOYL-COA HYDRATASE_ISOMERASE FAMILY PROTEIN (AFU_ORTHOLOGUE AFUA_1G01890)"/>
    <property type="match status" value="1"/>
</dbReference>
<dbReference type="GeneID" id="63771658"/>
<dbReference type="STRING" id="1141098.A0A1Y2EAQ0"/>
<proteinExistence type="inferred from homology"/>
<dbReference type="Gene3D" id="3.90.226.10">
    <property type="entry name" value="2-enoyl-CoA Hydratase, Chain A, domain 1"/>
    <property type="match status" value="1"/>
</dbReference>
<comment type="similarity">
    <text evidence="1">Belongs to the enoyl-CoA hydratase/isomerase family.</text>
</comment>
<dbReference type="InterPro" id="IPR029045">
    <property type="entry name" value="ClpP/crotonase-like_dom_sf"/>
</dbReference>
<dbReference type="Gene3D" id="1.10.12.10">
    <property type="entry name" value="Lyase 2-enoyl-coa Hydratase, Chain A, domain 2"/>
    <property type="match status" value="1"/>
</dbReference>
<dbReference type="SUPFAM" id="SSF52096">
    <property type="entry name" value="ClpP/crotonase"/>
    <property type="match status" value="1"/>
</dbReference>
<name>A0A1Y2EAQ0_9PEZI</name>
<accession>A0A1Y2EAQ0</accession>
<dbReference type="InterPro" id="IPR051053">
    <property type="entry name" value="ECH/Chromodomain_protein"/>
</dbReference>
<dbReference type="PANTHER" id="PTHR43684">
    <property type="match status" value="1"/>
</dbReference>
<gene>
    <name evidence="2" type="ORF">BCR38DRAFT_336297</name>
</gene>
<dbReference type="OrthoDB" id="2018133at2759"/>
<dbReference type="InterPro" id="IPR014748">
    <property type="entry name" value="Enoyl-CoA_hydra_C"/>
</dbReference>
<dbReference type="Proteomes" id="UP000193689">
    <property type="component" value="Unassembled WGS sequence"/>
</dbReference>
<dbReference type="InterPro" id="IPR001753">
    <property type="entry name" value="Enoyl-CoA_hydra/iso"/>
</dbReference>
<dbReference type="CDD" id="cd06558">
    <property type="entry name" value="crotonase-like"/>
    <property type="match status" value="1"/>
</dbReference>
<dbReference type="Pfam" id="PF00378">
    <property type="entry name" value="ECH_1"/>
    <property type="match status" value="1"/>
</dbReference>
<dbReference type="EMBL" id="MCFJ01000003">
    <property type="protein sequence ID" value="ORY68612.1"/>
    <property type="molecule type" value="Genomic_DNA"/>
</dbReference>
<keyword evidence="2" id="KW-0413">Isomerase</keyword>
<dbReference type="InParanoid" id="A0A1Y2EAQ0"/>
<organism evidence="2 3">
    <name type="scientific">Pseudomassariella vexata</name>
    <dbReference type="NCBI Taxonomy" id="1141098"/>
    <lineage>
        <taxon>Eukaryota</taxon>
        <taxon>Fungi</taxon>
        <taxon>Dikarya</taxon>
        <taxon>Ascomycota</taxon>
        <taxon>Pezizomycotina</taxon>
        <taxon>Sordariomycetes</taxon>
        <taxon>Xylariomycetidae</taxon>
        <taxon>Amphisphaeriales</taxon>
        <taxon>Pseudomassariaceae</taxon>
        <taxon>Pseudomassariella</taxon>
    </lineage>
</organism>
<evidence type="ECO:0000256" key="1">
    <source>
        <dbReference type="ARBA" id="ARBA00005254"/>
    </source>
</evidence>
<sequence length="328" mass="35724">MTTSPQHPVSYNDLSLPQLKLFHHPASSPIPTPTILVILNRPDHNNAFTDTMAMSLVTAFGLLSKDPRVKAIVFTSGDERNRVFCPGMDLASSVSSATKGGGNAEENDLTSAELAKQRNAHRDGGAQVSLAIYHCTKPVIAALNGHAVGVGITMTLPCNLRIASSSAKIGFVFARRGLAMEACSSFFLPRILGTGRALELVSTGRAYLATDIAVRDLFAEVVEPGKVVERALEVAEEMGRLTSGVSTTVMRDMIYRGPKNPEEAFELESKILFDLFRGRDAREGMRSFLEKREPGFTGQFDVDKPLVWPWWEGATDRGGVMAWLKSKI</sequence>
<dbReference type="AlphaFoldDB" id="A0A1Y2EAQ0"/>
<dbReference type="GO" id="GO:0016853">
    <property type="term" value="F:isomerase activity"/>
    <property type="evidence" value="ECO:0007669"/>
    <property type="project" value="UniProtKB-KW"/>
</dbReference>
<comment type="caution">
    <text evidence="2">The sequence shown here is derived from an EMBL/GenBank/DDBJ whole genome shotgun (WGS) entry which is preliminary data.</text>
</comment>
<reference evidence="2 3" key="1">
    <citation type="submission" date="2016-07" db="EMBL/GenBank/DDBJ databases">
        <title>Pervasive Adenine N6-methylation of Active Genes in Fungi.</title>
        <authorList>
            <consortium name="DOE Joint Genome Institute"/>
            <person name="Mondo S.J."/>
            <person name="Dannebaum R.O."/>
            <person name="Kuo R.C."/>
            <person name="Labutti K."/>
            <person name="Haridas S."/>
            <person name="Kuo A."/>
            <person name="Salamov A."/>
            <person name="Ahrendt S.R."/>
            <person name="Lipzen A."/>
            <person name="Sullivan W."/>
            <person name="Andreopoulos W.B."/>
            <person name="Clum A."/>
            <person name="Lindquist E."/>
            <person name="Daum C."/>
            <person name="Ramamoorthy G.K."/>
            <person name="Gryganskyi A."/>
            <person name="Culley D."/>
            <person name="Magnuson J.K."/>
            <person name="James T.Y."/>
            <person name="O'Malley M.A."/>
            <person name="Stajich J.E."/>
            <person name="Spatafora J.W."/>
            <person name="Visel A."/>
            <person name="Grigoriev I.V."/>
        </authorList>
    </citation>
    <scope>NUCLEOTIDE SEQUENCE [LARGE SCALE GENOMIC DNA]</scope>
    <source>
        <strain evidence="2 3">CBS 129021</strain>
    </source>
</reference>
<evidence type="ECO:0000313" key="2">
    <source>
        <dbReference type="EMBL" id="ORY68612.1"/>
    </source>
</evidence>
<dbReference type="RefSeq" id="XP_040718899.1">
    <property type="nucleotide sequence ID" value="XM_040855446.1"/>
</dbReference>
<evidence type="ECO:0000313" key="3">
    <source>
        <dbReference type="Proteomes" id="UP000193689"/>
    </source>
</evidence>
<protein>
    <submittedName>
        <fullName evidence="2">Enoyl-CoA hydratase/isomerase</fullName>
    </submittedName>
</protein>